<dbReference type="STRING" id="1314674.A0A0D7BFG6"/>
<dbReference type="Pfam" id="PF04082">
    <property type="entry name" value="Fungal_trans"/>
    <property type="match status" value="1"/>
</dbReference>
<dbReference type="CDD" id="cd12148">
    <property type="entry name" value="fungal_TF_MHR"/>
    <property type="match status" value="1"/>
</dbReference>
<proteinExistence type="predicted"/>
<dbReference type="GO" id="GO:0006351">
    <property type="term" value="P:DNA-templated transcription"/>
    <property type="evidence" value="ECO:0007669"/>
    <property type="project" value="InterPro"/>
</dbReference>
<evidence type="ECO:0000313" key="4">
    <source>
        <dbReference type="EMBL" id="KIY68366.1"/>
    </source>
</evidence>
<keyword evidence="5" id="KW-1185">Reference proteome</keyword>
<dbReference type="GO" id="GO:0003677">
    <property type="term" value="F:DNA binding"/>
    <property type="evidence" value="ECO:0007669"/>
    <property type="project" value="InterPro"/>
</dbReference>
<dbReference type="EMBL" id="KN880504">
    <property type="protein sequence ID" value="KIY68366.1"/>
    <property type="molecule type" value="Genomic_DNA"/>
</dbReference>
<feature type="compositionally biased region" description="Polar residues" evidence="2">
    <location>
        <begin position="97"/>
        <end position="121"/>
    </location>
</feature>
<gene>
    <name evidence="4" type="ORF">CYLTODRAFT_374486</name>
</gene>
<dbReference type="PANTHER" id="PTHR46910:SF38">
    <property type="entry name" value="ZN(2)-C6 FUNGAL-TYPE DOMAIN-CONTAINING PROTEIN"/>
    <property type="match status" value="1"/>
</dbReference>
<evidence type="ECO:0000259" key="3">
    <source>
        <dbReference type="SMART" id="SM00906"/>
    </source>
</evidence>
<dbReference type="Proteomes" id="UP000054007">
    <property type="component" value="Unassembled WGS sequence"/>
</dbReference>
<reference evidence="4 5" key="1">
    <citation type="journal article" date="2015" name="Fungal Genet. Biol.">
        <title>Evolution of novel wood decay mechanisms in Agaricales revealed by the genome sequences of Fistulina hepatica and Cylindrobasidium torrendii.</title>
        <authorList>
            <person name="Floudas D."/>
            <person name="Held B.W."/>
            <person name="Riley R."/>
            <person name="Nagy L.G."/>
            <person name="Koehler G."/>
            <person name="Ransdell A.S."/>
            <person name="Younus H."/>
            <person name="Chow J."/>
            <person name="Chiniquy J."/>
            <person name="Lipzen A."/>
            <person name="Tritt A."/>
            <person name="Sun H."/>
            <person name="Haridas S."/>
            <person name="LaButti K."/>
            <person name="Ohm R.A."/>
            <person name="Kues U."/>
            <person name="Blanchette R.A."/>
            <person name="Grigoriev I.V."/>
            <person name="Minto R.E."/>
            <person name="Hibbett D.S."/>
        </authorList>
    </citation>
    <scope>NUCLEOTIDE SEQUENCE [LARGE SCALE GENOMIC DNA]</scope>
    <source>
        <strain evidence="4 5">FP15055 ss-10</strain>
    </source>
</reference>
<feature type="domain" description="Xylanolytic transcriptional activator regulatory" evidence="3">
    <location>
        <begin position="305"/>
        <end position="379"/>
    </location>
</feature>
<evidence type="ECO:0000256" key="2">
    <source>
        <dbReference type="SAM" id="MobiDB-lite"/>
    </source>
</evidence>
<dbReference type="OrthoDB" id="4456959at2759"/>
<accession>A0A0D7BFG6</accession>
<dbReference type="AlphaFoldDB" id="A0A0D7BFG6"/>
<name>A0A0D7BFG6_9AGAR</name>
<dbReference type="SMART" id="SM00906">
    <property type="entry name" value="Fungal_trans"/>
    <property type="match status" value="1"/>
</dbReference>
<keyword evidence="1" id="KW-0539">Nucleus</keyword>
<dbReference type="PANTHER" id="PTHR46910">
    <property type="entry name" value="TRANSCRIPTION FACTOR PDR1"/>
    <property type="match status" value="1"/>
</dbReference>
<dbReference type="InterPro" id="IPR007219">
    <property type="entry name" value="XnlR_reg_dom"/>
</dbReference>
<dbReference type="GO" id="GO:0003700">
    <property type="term" value="F:DNA-binding transcription factor activity"/>
    <property type="evidence" value="ECO:0007669"/>
    <property type="project" value="InterPro"/>
</dbReference>
<organism evidence="4 5">
    <name type="scientific">Cylindrobasidium torrendii FP15055 ss-10</name>
    <dbReference type="NCBI Taxonomy" id="1314674"/>
    <lineage>
        <taxon>Eukaryota</taxon>
        <taxon>Fungi</taxon>
        <taxon>Dikarya</taxon>
        <taxon>Basidiomycota</taxon>
        <taxon>Agaricomycotina</taxon>
        <taxon>Agaricomycetes</taxon>
        <taxon>Agaricomycetidae</taxon>
        <taxon>Agaricales</taxon>
        <taxon>Marasmiineae</taxon>
        <taxon>Physalacriaceae</taxon>
        <taxon>Cylindrobasidium</taxon>
    </lineage>
</organism>
<dbReference type="InterPro" id="IPR050987">
    <property type="entry name" value="AtrR-like"/>
</dbReference>
<dbReference type="GO" id="GO:0008270">
    <property type="term" value="F:zinc ion binding"/>
    <property type="evidence" value="ECO:0007669"/>
    <property type="project" value="InterPro"/>
</dbReference>
<protein>
    <recommendedName>
        <fullName evidence="3">Xylanolytic transcriptional activator regulatory domain-containing protein</fullName>
    </recommendedName>
</protein>
<evidence type="ECO:0000256" key="1">
    <source>
        <dbReference type="ARBA" id="ARBA00023242"/>
    </source>
</evidence>
<sequence>MKCRPGDSAQRADNQCTNCVSFGAQCTHVAALSRKNQGLTLNMRTWDKEALKVDDIKSQIDAILSETTPYPVPKDNRLAGALIKALAEYARQLEQQIATQDGASSAPASRGTSSVPPSNHGSVEPVERAMSRLEISREFGATKDVKVLQSARALKAELDPAHNIRRKAFWVSPEQSWEYLDMPHFAPLVFPDADLLDVLVSLYFQYFNPQICLIHAPTFRRQIAKGLHYASHAFGSVVLGVCALASRYTDDLRVGEGHHKGWVYFSQLRAVHGGQCLAKENLLWDLQLFPLMILYAYSLTLPNVARSLTGSGIRIAQTSNLHRLKREEGRLWSVENEMLKRVWWVLVTMDVYVCSLGGKTRATNFEEFDTDLPLEVDDGYWPGEPLSDPLNPWCQPPNIPSRVVFWTHHLRLVEILSFGQKTISTVRRGPFWDNIGCPEWGLNIARELQRSLDAWLDALPPHVRWDPYNLTPDSAFLACAFYGAQMQIHRPFLHEFSSAAACVGAARACAHIIVVYPIQTTPNVLLGACLLSSVLLLLHVKEGRLATKRDLEDVGRCMDRLEKYERVYRVAGRYRDIIREIFQLLKMPEETKNARKRGADVWESDIARPNIYGNEPNAFCDSNPLILPFPLQPAEEQVGEDPVDEFGGFAANLWQDVDLQRYLHGLEVWGGPPTGVRTDTFTY</sequence>
<evidence type="ECO:0000313" key="5">
    <source>
        <dbReference type="Proteomes" id="UP000054007"/>
    </source>
</evidence>
<feature type="region of interest" description="Disordered" evidence="2">
    <location>
        <begin position="97"/>
        <end position="125"/>
    </location>
</feature>